<sequence length="865" mass="94045">MPQTVSPPRWIVLKFGGTSVSKRERWDTIGQLAGERRATGARVLVVVSALSGVTNLLQSISDGSGDGAAVFAQLDARHRQFCTEDLGLDADIVLGERLRHLRDLLIDDPRAATRELDWQAEVLGQGELMSSTLGAAYLRSRDMGMQWVDAREWLNALSLPNESAWSGRLSVNCEITADAAMRERFHAQAGDLAITQGFIARHIDGGTAILGRGGSDTSAAYFGALLGAQQVEIWTDVPGMFSANPREVPDARLLARLDHAEAQEIATTGAKVLHPRSIAPCREAGVTMRILDTGHPHLDGTRIDASGRTVPGVKAVSRRNGIVLVSMETIGMWQQVGFLADIFDRFRAHGLSIDMIGSSETNVTVSLDPSENLVNTSVLAELSADLAQVCRVKVIAPCAAITLVGRGMRSLLDRLSGVWATFGRERVHLISQSSNDLNLTFVVDEADADGMIPTLHAELIRSGAMPVREPGVFGPSWQQLIAPRAARPQPWWAQERTRLLEIAARHTPTYACHLPTVRERARALAAIPAIDRRYYAIKANPHPAILRALVEENFGLECVSQGELEHVFASVPGLAPQQVLFTPNFAPIDEYRAALTRGVTVTVDNVELLQRWPEVFRGQSLWLRIDLGYGDGHHAKVTTGGKDAKFGLSTQRVDEFVDLARTLDVRITGLHAHLGSGIETVGHWKGMIDAMAGFARRIGSVETLDIGGGLPIPYRPDEDPFDLDAWSQGLSEMKTVHPAFKFAIEPGRYLVAESGVLLTHATQVVEKDGVRRVGLDAGMNALIRPALYDAWHGIANLTRLDDGDDRAFDVVGPICESSDIFGKERSLPRATAAGDVVLIADAGAYGFSMASTYNQRPLPQQEIIE</sequence>
<comment type="cofactor">
    <cofactor evidence="1 11">
        <name>pyridoxal 5'-phosphate</name>
        <dbReference type="ChEBI" id="CHEBI:597326"/>
    </cofactor>
</comment>
<comment type="caution">
    <text evidence="14">The sequence shown here is derived from an EMBL/GenBank/DDBJ whole genome shotgun (WGS) entry which is preliminary data.</text>
</comment>
<dbReference type="InterPro" id="IPR042199">
    <property type="entry name" value="AsparK_Bifunc_asparK/hSer_DH"/>
</dbReference>
<evidence type="ECO:0000256" key="11">
    <source>
        <dbReference type="PIRSR" id="PIRSR600183-50"/>
    </source>
</evidence>
<comment type="pathway">
    <text evidence="12">Amino-acid biosynthesis; L-threonine biosynthesis; L-threonine from L-aspartate: step 1/5.</text>
</comment>
<dbReference type="UniPathway" id="UPA00051">
    <property type="reaction ID" value="UER00462"/>
</dbReference>
<feature type="active site" description="Proton donor" evidence="11">
    <location>
        <position position="815"/>
    </location>
</feature>
<evidence type="ECO:0000256" key="3">
    <source>
        <dbReference type="ARBA" id="ARBA00013059"/>
    </source>
</evidence>
<dbReference type="InterPro" id="IPR001048">
    <property type="entry name" value="Asp/Glu/Uridylate_kinase"/>
</dbReference>
<dbReference type="InterPro" id="IPR018042">
    <property type="entry name" value="Aspartate_kinase_CS"/>
</dbReference>
<dbReference type="InterPro" id="IPR011246">
    <property type="entry name" value="DAP_dec_asp_kin"/>
</dbReference>
<dbReference type="Gene3D" id="3.30.70.260">
    <property type="match status" value="2"/>
</dbReference>
<dbReference type="Gene3D" id="2.40.37.10">
    <property type="entry name" value="Lyase, Ornithine Decarboxylase, Chain A, domain 1"/>
    <property type="match status" value="1"/>
</dbReference>
<feature type="domain" description="ACT" evidence="13">
    <location>
        <begin position="327"/>
        <end position="400"/>
    </location>
</feature>
<dbReference type="GO" id="GO:0004072">
    <property type="term" value="F:aspartate kinase activity"/>
    <property type="evidence" value="ECO:0007669"/>
    <property type="project" value="UniProtKB-EC"/>
</dbReference>
<dbReference type="PANTHER" id="PTHR43727">
    <property type="entry name" value="DIAMINOPIMELATE DECARBOXYLASE"/>
    <property type="match status" value="1"/>
</dbReference>
<dbReference type="InterPro" id="IPR000183">
    <property type="entry name" value="Orn/DAP/Arg_de-COase"/>
</dbReference>
<dbReference type="InterPro" id="IPR036393">
    <property type="entry name" value="AceGlu_kinase-like_sf"/>
</dbReference>
<proteinExistence type="predicted"/>
<comment type="pathway">
    <text evidence="12">Amino-acid biosynthesis; L-methionine biosynthesis via de novo pathway; L-homoserine from L-aspartate: step 1/3.</text>
</comment>
<reference evidence="14 15" key="1">
    <citation type="submission" date="2017-08" db="EMBL/GenBank/DDBJ databases">
        <title>Lysobacter sylvestris genome.</title>
        <authorList>
            <person name="Zhang D.-C."/>
            <person name="Albuquerque L."/>
            <person name="Franca L."/>
            <person name="Froufe H.J.C."/>
            <person name="Barroso C."/>
            <person name="Egas C."/>
            <person name="Da Costa M."/>
            <person name="Margesin R."/>
        </authorList>
    </citation>
    <scope>NUCLEOTIDE SEQUENCE [LARGE SCALE GENOMIC DNA]</scope>
    <source>
        <strain evidence="14 15">AM20-91</strain>
    </source>
</reference>
<dbReference type="FunFam" id="3.20.20.10:FF:000008">
    <property type="entry name" value="Ornithine decarboxylase"/>
    <property type="match status" value="1"/>
</dbReference>
<dbReference type="SUPFAM" id="SSF51419">
    <property type="entry name" value="PLP-binding barrel"/>
    <property type="match status" value="1"/>
</dbReference>
<dbReference type="PIRSF" id="PIRSF036459">
    <property type="entry name" value="DAP_dec_asp_kin"/>
    <property type="match status" value="1"/>
</dbReference>
<evidence type="ECO:0000256" key="6">
    <source>
        <dbReference type="ARBA" id="ARBA00022777"/>
    </source>
</evidence>
<evidence type="ECO:0000256" key="12">
    <source>
        <dbReference type="RuleBase" id="RU004249"/>
    </source>
</evidence>
<keyword evidence="5" id="KW-0547">Nucleotide-binding</keyword>
<dbReference type="EMBL" id="NPZB01000001">
    <property type="protein sequence ID" value="PNS09418.1"/>
    <property type="molecule type" value="Genomic_DNA"/>
</dbReference>
<dbReference type="UniPathway" id="UPA00034">
    <property type="reaction ID" value="UER00015"/>
</dbReference>
<dbReference type="PRINTS" id="PR01179">
    <property type="entry name" value="ODADCRBXLASE"/>
</dbReference>
<dbReference type="PRINTS" id="PR01181">
    <property type="entry name" value="DAPDCRBXLASE"/>
</dbReference>
<evidence type="ECO:0000256" key="4">
    <source>
        <dbReference type="ARBA" id="ARBA00022679"/>
    </source>
</evidence>
<dbReference type="GO" id="GO:0009089">
    <property type="term" value="P:lysine biosynthetic process via diaminopimelate"/>
    <property type="evidence" value="ECO:0007669"/>
    <property type="project" value="UniProtKB-UniPathway"/>
</dbReference>
<dbReference type="NCBIfam" id="TIGR00657">
    <property type="entry name" value="asp_kinases"/>
    <property type="match status" value="1"/>
</dbReference>
<evidence type="ECO:0000313" key="15">
    <source>
        <dbReference type="Proteomes" id="UP000236220"/>
    </source>
</evidence>
<dbReference type="Pfam" id="PF02784">
    <property type="entry name" value="Orn_Arg_deC_N"/>
    <property type="match status" value="1"/>
</dbReference>
<dbReference type="Gene3D" id="3.20.20.10">
    <property type="entry name" value="Alanine racemase"/>
    <property type="match status" value="1"/>
</dbReference>
<protein>
    <recommendedName>
        <fullName evidence="3">aspartate kinase</fullName>
        <ecNumber evidence="3">2.7.2.4</ecNumber>
    </recommendedName>
</protein>
<dbReference type="InterPro" id="IPR022644">
    <property type="entry name" value="De-COase2_N"/>
</dbReference>
<keyword evidence="9 11" id="KW-0663">Pyridoxal phosphate</keyword>
<evidence type="ECO:0000256" key="9">
    <source>
        <dbReference type="ARBA" id="ARBA00022898"/>
    </source>
</evidence>
<dbReference type="EC" id="2.7.2.4" evidence="3"/>
<evidence type="ECO:0000256" key="10">
    <source>
        <dbReference type="ARBA" id="ARBA00023239"/>
    </source>
</evidence>
<dbReference type="InterPro" id="IPR002912">
    <property type="entry name" value="ACT_dom"/>
</dbReference>
<keyword evidence="10" id="KW-0456">Lyase</keyword>
<gene>
    <name evidence="14" type="ORF">Lysil_1047</name>
</gene>
<keyword evidence="12" id="KW-0028">Amino-acid biosynthesis</keyword>
<dbReference type="Pfam" id="PF00696">
    <property type="entry name" value="AA_kinase"/>
    <property type="match status" value="1"/>
</dbReference>
<dbReference type="InterPro" id="IPR022657">
    <property type="entry name" value="De-COase2_CS"/>
</dbReference>
<evidence type="ECO:0000256" key="5">
    <source>
        <dbReference type="ARBA" id="ARBA00022741"/>
    </source>
</evidence>
<dbReference type="InterPro" id="IPR009006">
    <property type="entry name" value="Ala_racemase/Decarboxylase_C"/>
</dbReference>
<feature type="modified residue" description="N6-(pyridoxal phosphate)lysine" evidence="11">
    <location>
        <position position="538"/>
    </location>
</feature>
<dbReference type="PROSITE" id="PS00324">
    <property type="entry name" value="ASPARTOKINASE"/>
    <property type="match status" value="1"/>
</dbReference>
<name>A0A2K1Q2Z6_9GAMM</name>
<evidence type="ECO:0000256" key="8">
    <source>
        <dbReference type="ARBA" id="ARBA00022840"/>
    </source>
</evidence>
<evidence type="ECO:0000256" key="1">
    <source>
        <dbReference type="ARBA" id="ARBA00001933"/>
    </source>
</evidence>
<dbReference type="GO" id="GO:0008836">
    <property type="term" value="F:diaminopimelate decarboxylase activity"/>
    <property type="evidence" value="ECO:0007669"/>
    <property type="project" value="InterPro"/>
</dbReference>
<organism evidence="14 15">
    <name type="scientific">Solilutibacter silvestris</name>
    <dbReference type="NCBI Taxonomy" id="1645665"/>
    <lineage>
        <taxon>Bacteria</taxon>
        <taxon>Pseudomonadati</taxon>
        <taxon>Pseudomonadota</taxon>
        <taxon>Gammaproteobacteria</taxon>
        <taxon>Lysobacterales</taxon>
        <taxon>Lysobacteraceae</taxon>
        <taxon>Solilutibacter</taxon>
    </lineage>
</organism>
<dbReference type="RefSeq" id="WP_103074470.1">
    <property type="nucleotide sequence ID" value="NZ_NPZB01000001.1"/>
</dbReference>
<dbReference type="NCBIfam" id="NF006515">
    <property type="entry name" value="PRK08961.1"/>
    <property type="match status" value="1"/>
</dbReference>
<evidence type="ECO:0000256" key="2">
    <source>
        <dbReference type="ARBA" id="ARBA00004766"/>
    </source>
</evidence>
<keyword evidence="6 14" id="KW-0418">Kinase</keyword>
<keyword evidence="4" id="KW-0808">Transferase</keyword>
<accession>A0A2K1Q2Z6</accession>
<dbReference type="SUPFAM" id="SSF50621">
    <property type="entry name" value="Alanine racemase C-terminal domain-like"/>
    <property type="match status" value="1"/>
</dbReference>
<evidence type="ECO:0000313" key="14">
    <source>
        <dbReference type="EMBL" id="PNS09418.1"/>
    </source>
</evidence>
<dbReference type="InterPro" id="IPR029066">
    <property type="entry name" value="PLP-binding_barrel"/>
</dbReference>
<dbReference type="SUPFAM" id="SSF55021">
    <property type="entry name" value="ACT-like"/>
    <property type="match status" value="2"/>
</dbReference>
<keyword evidence="8" id="KW-0067">ATP-binding</keyword>
<dbReference type="SUPFAM" id="SSF53633">
    <property type="entry name" value="Carbamate kinase-like"/>
    <property type="match status" value="1"/>
</dbReference>
<evidence type="ECO:0000259" key="13">
    <source>
        <dbReference type="PROSITE" id="PS51671"/>
    </source>
</evidence>
<dbReference type="GO" id="GO:0009088">
    <property type="term" value="P:threonine biosynthetic process"/>
    <property type="evidence" value="ECO:0007669"/>
    <property type="project" value="UniProtKB-UniPathway"/>
</dbReference>
<dbReference type="GO" id="GO:0005524">
    <property type="term" value="F:ATP binding"/>
    <property type="evidence" value="ECO:0007669"/>
    <property type="project" value="UniProtKB-KW"/>
</dbReference>
<dbReference type="InterPro" id="IPR001341">
    <property type="entry name" value="Asp_kinase"/>
</dbReference>
<keyword evidence="15" id="KW-1185">Reference proteome</keyword>
<evidence type="ECO:0000256" key="7">
    <source>
        <dbReference type="ARBA" id="ARBA00022793"/>
    </source>
</evidence>
<dbReference type="InterPro" id="IPR002986">
    <property type="entry name" value="DAP_deCOOHase_LysA"/>
</dbReference>
<dbReference type="AlphaFoldDB" id="A0A2K1Q2Z6"/>
<dbReference type="PROSITE" id="PS51671">
    <property type="entry name" value="ACT"/>
    <property type="match status" value="1"/>
</dbReference>
<dbReference type="OrthoDB" id="9802241at2"/>
<dbReference type="UniPathway" id="UPA00050">
    <property type="reaction ID" value="UER00461"/>
</dbReference>
<dbReference type="InterPro" id="IPR045865">
    <property type="entry name" value="ACT-like_dom_sf"/>
</dbReference>
<keyword evidence="7" id="KW-0210">Decarboxylase</keyword>
<dbReference type="Proteomes" id="UP000236220">
    <property type="component" value="Unassembled WGS sequence"/>
</dbReference>
<dbReference type="Gene3D" id="3.40.1160.10">
    <property type="entry name" value="Acetylglutamate kinase-like"/>
    <property type="match status" value="1"/>
</dbReference>
<dbReference type="PROSITE" id="PS00879">
    <property type="entry name" value="ODR_DC_2_2"/>
    <property type="match status" value="1"/>
</dbReference>
<comment type="pathway">
    <text evidence="2 12">Amino-acid biosynthesis; L-lysine biosynthesis via DAP pathway; (S)-tetrahydrodipicolinate from L-aspartate: step 1/4.</text>
</comment>
<dbReference type="PANTHER" id="PTHR43727:SF2">
    <property type="entry name" value="GROUP IV DECARBOXYLASE"/>
    <property type="match status" value="1"/>
</dbReference>
<dbReference type="Gene3D" id="1.20.120.1320">
    <property type="entry name" value="Aspartokinase, catalytic domain"/>
    <property type="match status" value="1"/>
</dbReference>